<dbReference type="Proteomes" id="UP000325672">
    <property type="component" value="Unassembled WGS sequence"/>
</dbReference>
<protein>
    <submittedName>
        <fullName evidence="2">Uncharacterized protein</fullName>
    </submittedName>
</protein>
<gene>
    <name evidence="2" type="ORF">BDV38DRAFT_280058</name>
</gene>
<dbReference type="OrthoDB" id="4502280at2759"/>
<evidence type="ECO:0000256" key="1">
    <source>
        <dbReference type="SAM" id="MobiDB-lite"/>
    </source>
</evidence>
<feature type="region of interest" description="Disordered" evidence="1">
    <location>
        <begin position="11"/>
        <end position="71"/>
    </location>
</feature>
<sequence length="188" mass="20875">MCIKINLEAEQVGEAKERSSEPSNRVPNHAQYPQVVSGNPQLGSSSTTQKSTMSSTIPQIPTETSTSAATKNHPFDGDLIKWTIQDKDFESASALRTIIHDLERMTEVCNLKLQRLEAANLEFWERQAIELGVSVQAKTEHLTASSTDKPLLKRKASPAHNMTAKDPKKARVQPAEIARQYVVRLPKT</sequence>
<organism evidence="2 3">
    <name type="scientific">Aspergillus pseudotamarii</name>
    <dbReference type="NCBI Taxonomy" id="132259"/>
    <lineage>
        <taxon>Eukaryota</taxon>
        <taxon>Fungi</taxon>
        <taxon>Dikarya</taxon>
        <taxon>Ascomycota</taxon>
        <taxon>Pezizomycotina</taxon>
        <taxon>Eurotiomycetes</taxon>
        <taxon>Eurotiomycetidae</taxon>
        <taxon>Eurotiales</taxon>
        <taxon>Aspergillaceae</taxon>
        <taxon>Aspergillus</taxon>
        <taxon>Aspergillus subgen. Circumdati</taxon>
    </lineage>
</organism>
<dbReference type="GeneID" id="43643418"/>
<feature type="compositionally biased region" description="Polar residues" evidence="1">
    <location>
        <begin position="34"/>
        <end position="43"/>
    </location>
</feature>
<evidence type="ECO:0000313" key="3">
    <source>
        <dbReference type="Proteomes" id="UP000325672"/>
    </source>
</evidence>
<evidence type="ECO:0000313" key="2">
    <source>
        <dbReference type="EMBL" id="KAE8140560.1"/>
    </source>
</evidence>
<feature type="compositionally biased region" description="Polar residues" evidence="1">
    <location>
        <begin position="57"/>
        <end position="70"/>
    </location>
</feature>
<dbReference type="EMBL" id="ML743561">
    <property type="protein sequence ID" value="KAE8140560.1"/>
    <property type="molecule type" value="Genomic_DNA"/>
</dbReference>
<accession>A0A5N6T2N5</accession>
<feature type="compositionally biased region" description="Low complexity" evidence="1">
    <location>
        <begin position="44"/>
        <end position="56"/>
    </location>
</feature>
<dbReference type="RefSeq" id="XP_031916623.1">
    <property type="nucleotide sequence ID" value="XM_032059208.1"/>
</dbReference>
<reference evidence="2 3" key="1">
    <citation type="submission" date="2019-04" db="EMBL/GenBank/DDBJ databases">
        <title>Friends and foes A comparative genomics study of 23 Aspergillus species from section Flavi.</title>
        <authorList>
            <consortium name="DOE Joint Genome Institute"/>
            <person name="Kjaerbolling I."/>
            <person name="Vesth T."/>
            <person name="Frisvad J.C."/>
            <person name="Nybo J.L."/>
            <person name="Theobald S."/>
            <person name="Kildgaard S."/>
            <person name="Isbrandt T."/>
            <person name="Kuo A."/>
            <person name="Sato A."/>
            <person name="Lyhne E.K."/>
            <person name="Kogle M.E."/>
            <person name="Wiebenga A."/>
            <person name="Kun R.S."/>
            <person name="Lubbers R.J."/>
            <person name="Makela M.R."/>
            <person name="Barry K."/>
            <person name="Chovatia M."/>
            <person name="Clum A."/>
            <person name="Daum C."/>
            <person name="Haridas S."/>
            <person name="He G."/>
            <person name="LaButti K."/>
            <person name="Lipzen A."/>
            <person name="Mondo S."/>
            <person name="Riley R."/>
            <person name="Salamov A."/>
            <person name="Simmons B.A."/>
            <person name="Magnuson J.K."/>
            <person name="Henrissat B."/>
            <person name="Mortensen U.H."/>
            <person name="Larsen T.O."/>
            <person name="Devries R.P."/>
            <person name="Grigoriev I.V."/>
            <person name="Machida M."/>
            <person name="Baker S.E."/>
            <person name="Andersen M.R."/>
        </authorList>
    </citation>
    <scope>NUCLEOTIDE SEQUENCE [LARGE SCALE GENOMIC DNA]</scope>
    <source>
        <strain evidence="2 3">CBS 117625</strain>
    </source>
</reference>
<proteinExistence type="predicted"/>
<dbReference type="AlphaFoldDB" id="A0A5N6T2N5"/>
<name>A0A5N6T2N5_ASPPS</name>
<keyword evidence="3" id="KW-1185">Reference proteome</keyword>